<dbReference type="Pfam" id="PF00149">
    <property type="entry name" value="Metallophos"/>
    <property type="match status" value="1"/>
</dbReference>
<dbReference type="InterPro" id="IPR050884">
    <property type="entry name" value="CNP_phosphodiesterase-III"/>
</dbReference>
<evidence type="ECO:0000313" key="6">
    <source>
        <dbReference type="EMBL" id="MBB6503041.1"/>
    </source>
</evidence>
<dbReference type="RefSeq" id="WP_184629277.1">
    <property type="nucleotide sequence ID" value="NZ_JACHCC010000025.1"/>
</dbReference>
<protein>
    <submittedName>
        <fullName evidence="6">3',5'-cyclic AMP phosphodiesterase CpdA</fullName>
    </submittedName>
</protein>
<comment type="similarity">
    <text evidence="4">Belongs to the cyclic nucleotide phosphodiesterase class-III family.</text>
</comment>
<dbReference type="Gene3D" id="3.60.21.10">
    <property type="match status" value="1"/>
</dbReference>
<feature type="domain" description="Calcineurin-like phosphoesterase" evidence="5">
    <location>
        <begin position="3"/>
        <end position="197"/>
    </location>
</feature>
<dbReference type="InterPro" id="IPR029052">
    <property type="entry name" value="Metallo-depent_PP-like"/>
</dbReference>
<dbReference type="SUPFAM" id="SSF56300">
    <property type="entry name" value="Metallo-dependent phosphatases"/>
    <property type="match status" value="1"/>
</dbReference>
<dbReference type="PANTHER" id="PTHR42988:SF2">
    <property type="entry name" value="CYCLIC NUCLEOTIDE PHOSPHODIESTERASE CBUA0032-RELATED"/>
    <property type="match status" value="1"/>
</dbReference>
<proteinExistence type="inferred from homology"/>
<reference evidence="6 7" key="1">
    <citation type="submission" date="2020-08" db="EMBL/GenBank/DDBJ databases">
        <title>Genomic Encyclopedia of Type Strains, Phase IV (KMG-V): Genome sequencing to study the core and pangenomes of soil and plant-associated prokaryotes.</title>
        <authorList>
            <person name="Whitman W."/>
        </authorList>
    </citation>
    <scope>NUCLEOTIDE SEQUENCE [LARGE SCALE GENOMIC DNA]</scope>
    <source>
        <strain evidence="6 7">M2T3</strain>
    </source>
</reference>
<gene>
    <name evidence="6" type="ORF">HDF25_005231</name>
</gene>
<keyword evidence="2" id="KW-0378">Hydrolase</keyword>
<dbReference type="Proteomes" id="UP000521017">
    <property type="component" value="Unassembled WGS sequence"/>
</dbReference>
<keyword evidence="1" id="KW-0479">Metal-binding</keyword>
<evidence type="ECO:0000313" key="7">
    <source>
        <dbReference type="Proteomes" id="UP000521017"/>
    </source>
</evidence>
<dbReference type="InterPro" id="IPR004843">
    <property type="entry name" value="Calcineurin-like_PHP"/>
</dbReference>
<dbReference type="PANTHER" id="PTHR42988">
    <property type="entry name" value="PHOSPHOHYDROLASE"/>
    <property type="match status" value="1"/>
</dbReference>
<dbReference type="AlphaFoldDB" id="A0A7X0MLF8"/>
<evidence type="ECO:0000259" key="5">
    <source>
        <dbReference type="Pfam" id="PF00149"/>
    </source>
</evidence>
<name>A0A7X0MLF8_9SPHI</name>
<dbReference type="GO" id="GO:0016787">
    <property type="term" value="F:hydrolase activity"/>
    <property type="evidence" value="ECO:0007669"/>
    <property type="project" value="UniProtKB-KW"/>
</dbReference>
<comment type="caution">
    <text evidence="6">The sequence shown here is derived from an EMBL/GenBank/DDBJ whole genome shotgun (WGS) entry which is preliminary data.</text>
</comment>
<evidence type="ECO:0000256" key="4">
    <source>
        <dbReference type="ARBA" id="ARBA00025742"/>
    </source>
</evidence>
<organism evidence="6 7">
    <name type="scientific">Pedobacter cryoconitis</name>
    <dbReference type="NCBI Taxonomy" id="188932"/>
    <lineage>
        <taxon>Bacteria</taxon>
        <taxon>Pseudomonadati</taxon>
        <taxon>Bacteroidota</taxon>
        <taxon>Sphingobacteriia</taxon>
        <taxon>Sphingobacteriales</taxon>
        <taxon>Sphingobacteriaceae</taxon>
        <taxon>Pedobacter</taxon>
    </lineage>
</organism>
<accession>A0A7X0MLF8</accession>
<evidence type="ECO:0000256" key="3">
    <source>
        <dbReference type="ARBA" id="ARBA00023004"/>
    </source>
</evidence>
<evidence type="ECO:0000256" key="2">
    <source>
        <dbReference type="ARBA" id="ARBA00022801"/>
    </source>
</evidence>
<keyword evidence="3" id="KW-0408">Iron</keyword>
<evidence type="ECO:0000256" key="1">
    <source>
        <dbReference type="ARBA" id="ARBA00022723"/>
    </source>
</evidence>
<dbReference type="EMBL" id="JACHCC010000025">
    <property type="protein sequence ID" value="MBB6503041.1"/>
    <property type="molecule type" value="Genomic_DNA"/>
</dbReference>
<sequence>MKKIAFLTDTHLGQQVFLTNEGLGSGKMAYREEAGAYQENLRTVLNDIVKKGISEVVFGGDIGSTESNKGFFEIINEYRLKPRIILGNHDYYSEVSKYYVPDFITGEQEMNYVQEDDYFKYIYLDTSSNSISAGQFEWFKDELKTEKKIIIFLHHPVLEIITPIDNLGAALGRRDEVKRVLLEIKNEVIIFCGHYHMEDETSEKNILQYSSLACSYQIEKAVKTMIINDQTFGYRIITIKNNNIGTESITFNKLDSNWSCYI</sequence>
<dbReference type="GO" id="GO:0046872">
    <property type="term" value="F:metal ion binding"/>
    <property type="evidence" value="ECO:0007669"/>
    <property type="project" value="UniProtKB-KW"/>
</dbReference>